<feature type="binding site" evidence="9">
    <location>
        <position position="340"/>
    </location>
    <ligand>
        <name>substrate</name>
    </ligand>
</feature>
<evidence type="ECO:0000256" key="4">
    <source>
        <dbReference type="ARBA" id="ARBA00022857"/>
    </source>
</evidence>
<evidence type="ECO:0000256" key="9">
    <source>
        <dbReference type="HAMAP-Rule" id="MF_00956"/>
    </source>
</evidence>
<dbReference type="FunFam" id="3.40.50.720:FF:000101">
    <property type="entry name" value="GDP-L-fucose synthase"/>
    <property type="match status" value="1"/>
</dbReference>
<keyword evidence="7 9" id="KW-0511">Multifunctional enzyme</keyword>
<evidence type="ECO:0000256" key="3">
    <source>
        <dbReference type="ARBA" id="ARBA00012371"/>
    </source>
</evidence>
<comment type="pathway">
    <text evidence="1 9">Nucleotide-sugar biosynthesis; GDP-L-fucose biosynthesis via de novo pathway; GDP-L-fucose from GDP-alpha-D-mannose: step 2/2.</text>
</comment>
<comment type="function">
    <text evidence="9">Catalyzes the two-step NADP-dependent conversion of GDP-4-dehydro-6-deoxy-D-mannose to GDP-fucose, involving an epimerase and a reductase reaction.</text>
</comment>
<name>A0A437GY62_9SPHN</name>
<dbReference type="CDD" id="cd05239">
    <property type="entry name" value="GDP_FS_SDR_e"/>
    <property type="match status" value="1"/>
</dbReference>
<dbReference type="InterPro" id="IPR001509">
    <property type="entry name" value="Epimerase_deHydtase"/>
</dbReference>
<feature type="binding site" evidence="9">
    <location>
        <begin position="294"/>
        <end position="297"/>
    </location>
    <ligand>
        <name>NADP(+)</name>
        <dbReference type="ChEBI" id="CHEBI:58349"/>
    </ligand>
</feature>
<evidence type="ECO:0000256" key="7">
    <source>
        <dbReference type="ARBA" id="ARBA00023268"/>
    </source>
</evidence>
<feature type="binding site" evidence="9">
    <location>
        <begin position="143"/>
        <end position="149"/>
    </location>
    <ligand>
        <name>NADP(+)</name>
        <dbReference type="ChEBI" id="CHEBI:58349"/>
    </ligand>
</feature>
<dbReference type="GO" id="GO:0042351">
    <property type="term" value="P:'de novo' GDP-L-fucose biosynthetic process"/>
    <property type="evidence" value="ECO:0007669"/>
    <property type="project" value="UniProtKB-UniRule"/>
</dbReference>
<protein>
    <recommendedName>
        <fullName evidence="3 9">GDP-L-fucose synthase</fullName>
        <ecNumber evidence="3 9">1.1.1.271</ecNumber>
    </recommendedName>
    <alternativeName>
        <fullName evidence="9">GDP-4-keto-6-deoxy-D-mannose-3,5-epimerase-4-reductase</fullName>
    </alternativeName>
</protein>
<dbReference type="Gene3D" id="3.90.25.10">
    <property type="entry name" value="UDP-galactose 4-epimerase, domain 1"/>
    <property type="match status" value="1"/>
</dbReference>
<comment type="catalytic activity">
    <reaction evidence="8 9">
        <text>GDP-beta-L-fucose + NADP(+) = GDP-4-dehydro-alpha-D-rhamnose + NADPH + H(+)</text>
        <dbReference type="Rhea" id="RHEA:18885"/>
        <dbReference type="ChEBI" id="CHEBI:15378"/>
        <dbReference type="ChEBI" id="CHEBI:57273"/>
        <dbReference type="ChEBI" id="CHEBI:57783"/>
        <dbReference type="ChEBI" id="CHEBI:57964"/>
        <dbReference type="ChEBI" id="CHEBI:58349"/>
        <dbReference type="EC" id="1.1.1.271"/>
    </reaction>
</comment>
<feature type="binding site" evidence="9">
    <location>
        <position position="318"/>
    </location>
    <ligand>
        <name>substrate</name>
    </ligand>
</feature>
<evidence type="ECO:0000256" key="5">
    <source>
        <dbReference type="ARBA" id="ARBA00023002"/>
    </source>
</evidence>
<evidence type="ECO:0000313" key="11">
    <source>
        <dbReference type="EMBL" id="RVQ67589.1"/>
    </source>
</evidence>
<feature type="domain" description="NAD-dependent epimerase/dehydratase" evidence="10">
    <location>
        <begin position="139"/>
        <end position="368"/>
    </location>
</feature>
<dbReference type="Proteomes" id="UP000283003">
    <property type="component" value="Unassembled WGS sequence"/>
</dbReference>
<dbReference type="InterPro" id="IPR036291">
    <property type="entry name" value="NAD(P)-bd_dom_sf"/>
</dbReference>
<feature type="active site" description="Proton donor/acceptor" evidence="9">
    <location>
        <position position="267"/>
    </location>
</feature>
<proteinExistence type="inferred from homology"/>
<dbReference type="UniPathway" id="UPA00128">
    <property type="reaction ID" value="UER00191"/>
</dbReference>
<evidence type="ECO:0000313" key="12">
    <source>
        <dbReference type="Proteomes" id="UP000283003"/>
    </source>
</evidence>
<dbReference type="Pfam" id="PF01370">
    <property type="entry name" value="Epimerase"/>
    <property type="match status" value="1"/>
</dbReference>
<sequence>MARCRRAGRRQPARRGAPVVRDLCPARYRAGHRERVHPSDVDHFPAQQPARRGRGPCHLAPSCRKAYRLCRPVCGHHRFIFGRSACRCRRDGFDRADISSPVRLSAPLPKKVRPRPYLEDHGENPLVTDALYDLTGKRVYVAGHRGMVGSAIVRRLQREGCEILTADRAVDLREQAPVRDWFAANRPDAVFLAAARVGGIDANDRYPAQFLYDNLMIEANVIDAAAQFGTSRLLFLGSSCIYPRMAPQPIVEDALLTGPLEPTNEWYAIAKIAGIKLCQAYRREYDCDFISAMPTNLYGPGDNFDLATSHVMPALIRKAHEAKLAGDAALPVWGSGKPLREFLHVDDMADACVFLMRHYSGESHVNVGYGEDISIADLARTVAKAVGFAGDIAFDATKPDGTPRKLMDSSLLRGMGWRPSVDLETGIAGAYAHFLEGGARTVSLSQ</sequence>
<evidence type="ECO:0000256" key="1">
    <source>
        <dbReference type="ARBA" id="ARBA00004883"/>
    </source>
</evidence>
<keyword evidence="5 9" id="KW-0560">Oxidoreductase</keyword>
<feature type="site" description="Important for catalytic activity" evidence="9">
    <location>
        <position position="238"/>
    </location>
</feature>
<evidence type="ECO:0000256" key="8">
    <source>
        <dbReference type="ARBA" id="ARBA00051935"/>
    </source>
</evidence>
<feature type="binding site" evidence="9">
    <location>
        <position position="310"/>
    </location>
    <ligand>
        <name>NADP(+)</name>
        <dbReference type="ChEBI" id="CHEBI:58349"/>
    </ligand>
</feature>
<feature type="binding site" evidence="9">
    <location>
        <position position="400"/>
    </location>
    <ligand>
        <name>substrate</name>
    </ligand>
</feature>
<dbReference type="OrthoDB" id="9811425at2"/>
<organism evidence="11 12">
    <name type="scientific">Croceicoccus ponticola</name>
    <dbReference type="NCBI Taxonomy" id="2217664"/>
    <lineage>
        <taxon>Bacteria</taxon>
        <taxon>Pseudomonadati</taxon>
        <taxon>Pseudomonadota</taxon>
        <taxon>Alphaproteobacteria</taxon>
        <taxon>Sphingomonadales</taxon>
        <taxon>Erythrobacteraceae</taxon>
        <taxon>Croceicoccus</taxon>
    </lineage>
</organism>
<accession>A0A437GY62</accession>
<feature type="binding site" evidence="9">
    <location>
        <position position="333"/>
    </location>
    <ligand>
        <name>substrate</name>
    </ligand>
</feature>
<dbReference type="GO" id="GO:0050577">
    <property type="term" value="F:GDP-L-fucose synthase activity"/>
    <property type="evidence" value="ECO:0007669"/>
    <property type="project" value="UniProtKB-UniRule"/>
</dbReference>
<dbReference type="GO" id="GO:0070401">
    <property type="term" value="F:NADP+ binding"/>
    <property type="evidence" value="ECO:0007669"/>
    <property type="project" value="UniProtKB-UniRule"/>
</dbReference>
<dbReference type="PANTHER" id="PTHR43238:SF1">
    <property type="entry name" value="GDP-L-FUCOSE SYNTHASE"/>
    <property type="match status" value="1"/>
</dbReference>
<feature type="site" description="Important for catalytic activity" evidence="9">
    <location>
        <position position="240"/>
    </location>
</feature>
<dbReference type="HAMAP" id="MF_00956">
    <property type="entry name" value="GDP_fucose_synth"/>
    <property type="match status" value="1"/>
</dbReference>
<reference evidence="11 12" key="1">
    <citation type="submission" date="2018-12" db="EMBL/GenBank/DDBJ databases">
        <title>Croceicoccus ponticola sp. nov., a lipolytic bacterium isolated from seawater.</title>
        <authorList>
            <person name="Yoon J.-H."/>
        </authorList>
    </citation>
    <scope>NUCLEOTIDE SEQUENCE [LARGE SCALE GENOMIC DNA]</scope>
    <source>
        <strain evidence="11 12">GM-16</strain>
    </source>
</reference>
<evidence type="ECO:0000259" key="10">
    <source>
        <dbReference type="Pfam" id="PF01370"/>
    </source>
</evidence>
<dbReference type="Gene3D" id="3.40.50.720">
    <property type="entry name" value="NAD(P)-binding Rossmann-like Domain"/>
    <property type="match status" value="1"/>
</dbReference>
<dbReference type="GO" id="GO:0016853">
    <property type="term" value="F:isomerase activity"/>
    <property type="evidence" value="ECO:0007669"/>
    <property type="project" value="UniProtKB-KW"/>
</dbReference>
<feature type="binding site" evidence="9">
    <location>
        <begin position="236"/>
        <end position="239"/>
    </location>
    <ligand>
        <name>NADP(+)</name>
        <dbReference type="ChEBI" id="CHEBI:58349"/>
    </ligand>
</feature>
<dbReference type="EC" id="1.1.1.271" evidence="3 9"/>
<comment type="caution">
    <text evidence="11">The sequence shown here is derived from an EMBL/GenBank/DDBJ whole genome shotgun (WGS) entry which is preliminary data.</text>
</comment>
<dbReference type="AlphaFoldDB" id="A0A437GY62"/>
<dbReference type="EMBL" id="RXOL01000002">
    <property type="protein sequence ID" value="RVQ67589.1"/>
    <property type="molecule type" value="Genomic_DNA"/>
</dbReference>
<dbReference type="SUPFAM" id="SSF51735">
    <property type="entry name" value="NAD(P)-binding Rossmann-fold domains"/>
    <property type="match status" value="1"/>
</dbReference>
<dbReference type="InterPro" id="IPR028614">
    <property type="entry name" value="GDP_fucose/colitose_synth"/>
</dbReference>
<keyword evidence="4 9" id="KW-0521">NADP</keyword>
<feature type="binding site" evidence="9">
    <location>
        <position position="271"/>
    </location>
    <ligand>
        <name>NADP(+)</name>
        <dbReference type="ChEBI" id="CHEBI:58349"/>
    </ligand>
</feature>
<keyword evidence="6 9" id="KW-0413">Isomerase</keyword>
<evidence type="ECO:0000256" key="6">
    <source>
        <dbReference type="ARBA" id="ARBA00023235"/>
    </source>
</evidence>
<evidence type="ECO:0000256" key="2">
    <source>
        <dbReference type="ARBA" id="ARBA00005959"/>
    </source>
</evidence>
<comment type="similarity">
    <text evidence="2 9">Belongs to the NAD(P)-dependent epimerase/dehydratase family. Fucose synthase subfamily.</text>
</comment>
<gene>
    <name evidence="9" type="primary">fcl</name>
    <name evidence="11" type="ORF">EKN06_06475</name>
</gene>
<dbReference type="PANTHER" id="PTHR43238">
    <property type="entry name" value="GDP-L-FUCOSE SYNTHASE"/>
    <property type="match status" value="1"/>
</dbReference>
<keyword evidence="12" id="KW-1185">Reference proteome</keyword>